<keyword evidence="2" id="KW-0032">Aminotransferase</keyword>
<accession>A0ABQ4U1I8</accession>
<evidence type="ECO:0000256" key="1">
    <source>
        <dbReference type="SAM" id="MobiDB-lite"/>
    </source>
</evidence>
<keyword evidence="3" id="KW-1185">Reference proteome</keyword>
<evidence type="ECO:0000313" key="2">
    <source>
        <dbReference type="EMBL" id="GJE60694.1"/>
    </source>
</evidence>
<evidence type="ECO:0000313" key="3">
    <source>
        <dbReference type="Proteomes" id="UP001055057"/>
    </source>
</evidence>
<reference evidence="2" key="1">
    <citation type="journal article" date="2021" name="Front. Microbiol.">
        <title>Comprehensive Comparative Genomics and Phenotyping of Methylobacterium Species.</title>
        <authorList>
            <person name="Alessa O."/>
            <person name="Ogura Y."/>
            <person name="Fujitani Y."/>
            <person name="Takami H."/>
            <person name="Hayashi T."/>
            <person name="Sahin N."/>
            <person name="Tani A."/>
        </authorList>
    </citation>
    <scope>NUCLEOTIDE SEQUENCE</scope>
    <source>
        <strain evidence="2">DSM 23632</strain>
    </source>
</reference>
<comment type="caution">
    <text evidence="2">The sequence shown here is derived from an EMBL/GenBank/DDBJ whole genome shotgun (WGS) entry which is preliminary data.</text>
</comment>
<protein>
    <submittedName>
        <fullName evidence="2">LL-diaminopimelate aminotransferase</fullName>
    </submittedName>
</protein>
<dbReference type="SUPFAM" id="SSF53383">
    <property type="entry name" value="PLP-dependent transferases"/>
    <property type="match status" value="1"/>
</dbReference>
<dbReference type="InterPro" id="IPR015424">
    <property type="entry name" value="PyrdxlP-dep_Trfase"/>
</dbReference>
<reference evidence="2" key="2">
    <citation type="submission" date="2021-08" db="EMBL/GenBank/DDBJ databases">
        <authorList>
            <person name="Tani A."/>
            <person name="Ola A."/>
            <person name="Ogura Y."/>
            <person name="Katsura K."/>
            <person name="Hayashi T."/>
        </authorList>
    </citation>
    <scope>NUCLEOTIDE SEQUENCE</scope>
    <source>
        <strain evidence="2">DSM 23632</strain>
    </source>
</reference>
<dbReference type="EMBL" id="BPRB01000158">
    <property type="protein sequence ID" value="GJE60694.1"/>
    <property type="molecule type" value="Genomic_DNA"/>
</dbReference>
<feature type="region of interest" description="Disordered" evidence="1">
    <location>
        <begin position="1"/>
        <end position="23"/>
    </location>
</feature>
<dbReference type="GO" id="GO:0008483">
    <property type="term" value="F:transaminase activity"/>
    <property type="evidence" value="ECO:0007669"/>
    <property type="project" value="UniProtKB-KW"/>
</dbReference>
<gene>
    <name evidence="2" type="primary">dapL</name>
    <name evidence="2" type="ORF">MPOCJGCO_2808</name>
</gene>
<dbReference type="InterPro" id="IPR015422">
    <property type="entry name" value="PyrdxlP-dep_Trfase_small"/>
</dbReference>
<keyword evidence="2" id="KW-0808">Transferase</keyword>
<dbReference type="Gene3D" id="3.90.1150.10">
    <property type="entry name" value="Aspartate Aminotransferase, domain 1"/>
    <property type="match status" value="1"/>
</dbReference>
<name>A0ABQ4U1I8_9HYPH</name>
<proteinExistence type="predicted"/>
<organism evidence="2 3">
    <name type="scientific">Methylobacterium trifolii</name>
    <dbReference type="NCBI Taxonomy" id="1003092"/>
    <lineage>
        <taxon>Bacteria</taxon>
        <taxon>Pseudomonadati</taxon>
        <taxon>Pseudomonadota</taxon>
        <taxon>Alphaproteobacteria</taxon>
        <taxon>Hyphomicrobiales</taxon>
        <taxon>Methylobacteriaceae</taxon>
        <taxon>Methylobacterium</taxon>
    </lineage>
</organism>
<sequence>MSHHLFRDRFGRPGKGNDKAKGEGLVEYARSNVVTPAPVAASFEALNADLERRCRTRQDERAGRHAEGIGTRLVADRAVLRSLPAVMAAPPDEAFYLMARLSHGEPSLDLAFRLPGDAKVGVAPGTAFGPEGEGFVRMCFAISPSLAREAVARLSAVLSAARPAQGPKPT</sequence>
<dbReference type="Proteomes" id="UP001055057">
    <property type="component" value="Unassembled WGS sequence"/>
</dbReference>